<dbReference type="PRINTS" id="PR00909">
    <property type="entry name" value="SPERMDNBNDNG"/>
</dbReference>
<dbReference type="PIRSF" id="PIRSF019574">
    <property type="entry name" value="Periplasmic_polyamine_BP"/>
    <property type="match status" value="1"/>
</dbReference>
<keyword evidence="3" id="KW-0732">Signal</keyword>
<dbReference type="InterPro" id="IPR001188">
    <property type="entry name" value="Sperm_putr-bd"/>
</dbReference>
<evidence type="ECO:0000313" key="7">
    <source>
        <dbReference type="Proteomes" id="UP001203338"/>
    </source>
</evidence>
<evidence type="ECO:0000256" key="2">
    <source>
        <dbReference type="ARBA" id="ARBA00022448"/>
    </source>
</evidence>
<dbReference type="RefSeq" id="WP_249698855.1">
    <property type="nucleotide sequence ID" value="NZ_JAMFLX010000007.1"/>
</dbReference>
<keyword evidence="7" id="KW-1185">Reference proteome</keyword>
<comment type="similarity">
    <text evidence="5">Belongs to the bacterial solute-binding protein PotD/PotF family.</text>
</comment>
<dbReference type="PANTHER" id="PTHR30222:SF12">
    <property type="entry name" value="NORSPERMIDINE SENSOR"/>
    <property type="match status" value="1"/>
</dbReference>
<evidence type="ECO:0000256" key="1">
    <source>
        <dbReference type="ARBA" id="ARBA00004418"/>
    </source>
</evidence>
<name>A0ABT0PEN0_9GAMM</name>
<protein>
    <recommendedName>
        <fullName evidence="5">Putrescine-binding periplasmic protein</fullName>
    </recommendedName>
</protein>
<proteinExistence type="inferred from homology"/>
<comment type="caution">
    <text evidence="6">The sequence shown here is derived from an EMBL/GenBank/DDBJ whole genome shotgun (WGS) entry which is preliminary data.</text>
</comment>
<sequence>MMRLRRYLLFIVAALSVSGGVVAKSLNVLNWSDYIAEETLPVFEKRTGIDVTYDVFDSNEVLEAKLLSGRSGYDVVAPTSEFLSRQLRAGAFVKLDKSKIPNWKNLDSKLLDKLQEHDPDNQYAVPYMWGTTGIGYNKAKIEKILGREAPVNSWELLFNPDYMKKLAPHGVAFLESPTEVFAAALTYLGLDPNSKNPKDYEQAEKLISQVRPYVTYFNSSRYISDLANGDIVVAMGWSGDILMASDRAEEAGNGNVIEYSIPKEGAGVWFDMLAIPVGAANTEEAHAFLNYLLEPKVIAEITNYVSYANPNTQSTPFLDESIAKNPGIYPDKETASRLYAFKEVEPKLDRVITRAWNRLMSGK</sequence>
<keyword evidence="2 5" id="KW-0813">Transport</keyword>
<dbReference type="PANTHER" id="PTHR30222">
    <property type="entry name" value="SPERMIDINE/PUTRESCINE-BINDING PERIPLASMIC PROTEIN"/>
    <property type="match status" value="1"/>
</dbReference>
<keyword evidence="4 5" id="KW-0574">Periplasm</keyword>
<comment type="function">
    <text evidence="5">Required for the activity of the bacterial periplasmic transport system of putrescine.</text>
</comment>
<dbReference type="SUPFAM" id="SSF53850">
    <property type="entry name" value="Periplasmic binding protein-like II"/>
    <property type="match status" value="1"/>
</dbReference>
<accession>A0ABT0PEN0</accession>
<dbReference type="CDD" id="cd13659">
    <property type="entry name" value="PBP2_PotF"/>
    <property type="match status" value="1"/>
</dbReference>
<dbReference type="Proteomes" id="UP001203338">
    <property type="component" value="Unassembled WGS sequence"/>
</dbReference>
<organism evidence="6 7">
    <name type="scientific">Parendozoicomonas callyspongiae</name>
    <dbReference type="NCBI Taxonomy" id="2942213"/>
    <lineage>
        <taxon>Bacteria</taxon>
        <taxon>Pseudomonadati</taxon>
        <taxon>Pseudomonadota</taxon>
        <taxon>Gammaproteobacteria</taxon>
        <taxon>Oceanospirillales</taxon>
        <taxon>Endozoicomonadaceae</taxon>
        <taxon>Parendozoicomonas</taxon>
    </lineage>
</organism>
<evidence type="ECO:0000313" key="6">
    <source>
        <dbReference type="EMBL" id="MCL6269770.1"/>
    </source>
</evidence>
<evidence type="ECO:0000256" key="4">
    <source>
        <dbReference type="ARBA" id="ARBA00022764"/>
    </source>
</evidence>
<comment type="subcellular location">
    <subcellularLocation>
        <location evidence="1 5">Periplasm</location>
    </subcellularLocation>
</comment>
<gene>
    <name evidence="6" type="ORF">M3P05_07430</name>
</gene>
<dbReference type="InterPro" id="IPR006059">
    <property type="entry name" value="SBP"/>
</dbReference>
<evidence type="ECO:0000256" key="3">
    <source>
        <dbReference type="ARBA" id="ARBA00022729"/>
    </source>
</evidence>
<dbReference type="Pfam" id="PF13416">
    <property type="entry name" value="SBP_bac_8"/>
    <property type="match status" value="1"/>
</dbReference>
<evidence type="ECO:0000256" key="5">
    <source>
        <dbReference type="PIRNR" id="PIRNR019574"/>
    </source>
</evidence>
<dbReference type="EMBL" id="JAMFLX010000007">
    <property type="protein sequence ID" value="MCL6269770.1"/>
    <property type="molecule type" value="Genomic_DNA"/>
</dbReference>
<dbReference type="Gene3D" id="3.40.190.10">
    <property type="entry name" value="Periplasmic binding protein-like II"/>
    <property type="match status" value="2"/>
</dbReference>
<reference evidence="6 7" key="1">
    <citation type="submission" date="2022-05" db="EMBL/GenBank/DDBJ databases">
        <authorList>
            <person name="Park J.-S."/>
        </authorList>
    </citation>
    <scope>NUCLEOTIDE SEQUENCE [LARGE SCALE GENOMIC DNA]</scope>
    <source>
        <strain evidence="6 7">2012CJ34-2</strain>
    </source>
</reference>